<dbReference type="RefSeq" id="WP_249294411.1">
    <property type="nucleotide sequence ID" value="NZ_JACRSV010000001.1"/>
</dbReference>
<evidence type="ECO:0000256" key="1">
    <source>
        <dbReference type="ARBA" id="ARBA00000085"/>
    </source>
</evidence>
<evidence type="ECO:0000256" key="6">
    <source>
        <dbReference type="ARBA" id="ARBA00022777"/>
    </source>
</evidence>
<dbReference type="GO" id="GO:0016020">
    <property type="term" value="C:membrane"/>
    <property type="evidence" value="ECO:0007669"/>
    <property type="project" value="UniProtKB-SubCell"/>
</dbReference>
<dbReference type="InterPro" id="IPR050640">
    <property type="entry name" value="Bact_2-comp_sensor_kinase"/>
</dbReference>
<dbReference type="Pfam" id="PF06580">
    <property type="entry name" value="His_kinase"/>
    <property type="match status" value="1"/>
</dbReference>
<dbReference type="GO" id="GO:0000155">
    <property type="term" value="F:phosphorelay sensor kinase activity"/>
    <property type="evidence" value="ECO:0007669"/>
    <property type="project" value="InterPro"/>
</dbReference>
<dbReference type="Proteomes" id="UP000610760">
    <property type="component" value="Unassembled WGS sequence"/>
</dbReference>
<protein>
    <recommendedName>
        <fullName evidence="3">histidine kinase</fullName>
        <ecNumber evidence="3">2.7.13.3</ecNumber>
    </recommendedName>
</protein>
<dbReference type="SUPFAM" id="SSF55874">
    <property type="entry name" value="ATPase domain of HSP90 chaperone/DNA topoisomerase II/histidine kinase"/>
    <property type="match status" value="1"/>
</dbReference>
<dbReference type="Pfam" id="PF02518">
    <property type="entry name" value="HATPase_c"/>
    <property type="match status" value="1"/>
</dbReference>
<dbReference type="PRINTS" id="PR00344">
    <property type="entry name" value="BCTRLSENSOR"/>
</dbReference>
<reference evidence="11" key="1">
    <citation type="submission" date="2020-08" db="EMBL/GenBank/DDBJ databases">
        <title>Genome public.</title>
        <authorList>
            <person name="Liu C."/>
            <person name="Sun Q."/>
        </authorList>
    </citation>
    <scope>NUCLEOTIDE SEQUENCE</scope>
    <source>
        <strain evidence="11">NSJ-33</strain>
    </source>
</reference>
<feature type="transmembrane region" description="Helical" evidence="8">
    <location>
        <begin position="293"/>
        <end position="318"/>
    </location>
</feature>
<evidence type="ECO:0000259" key="9">
    <source>
        <dbReference type="PROSITE" id="PS50109"/>
    </source>
</evidence>
<dbReference type="InterPro" id="IPR003594">
    <property type="entry name" value="HATPase_dom"/>
</dbReference>
<dbReference type="PANTHER" id="PTHR34220">
    <property type="entry name" value="SENSOR HISTIDINE KINASE YPDA"/>
    <property type="match status" value="1"/>
</dbReference>
<comment type="catalytic activity">
    <reaction evidence="1">
        <text>ATP + protein L-histidine = ADP + protein N-phospho-L-histidine.</text>
        <dbReference type="EC" id="2.7.13.3"/>
    </reaction>
</comment>
<comment type="caution">
    <text evidence="11">The sequence shown here is derived from an EMBL/GenBank/DDBJ whole genome shotgun (WGS) entry which is preliminary data.</text>
</comment>
<evidence type="ECO:0000256" key="4">
    <source>
        <dbReference type="ARBA" id="ARBA00022553"/>
    </source>
</evidence>
<organism evidence="11 12">
    <name type="scientific">Fumia xinanensis</name>
    <dbReference type="NCBI Taxonomy" id="2763659"/>
    <lineage>
        <taxon>Bacteria</taxon>
        <taxon>Bacillati</taxon>
        <taxon>Bacillota</taxon>
        <taxon>Clostridia</taxon>
        <taxon>Eubacteriales</taxon>
        <taxon>Oscillospiraceae</taxon>
        <taxon>Fumia</taxon>
    </lineage>
</organism>
<evidence type="ECO:0000256" key="2">
    <source>
        <dbReference type="ARBA" id="ARBA00004370"/>
    </source>
</evidence>
<keyword evidence="12" id="KW-1185">Reference proteome</keyword>
<dbReference type="Gene3D" id="3.30.565.10">
    <property type="entry name" value="Histidine kinase-like ATPase, C-terminal domain"/>
    <property type="match status" value="1"/>
</dbReference>
<sequence length="601" mass="69006">MKRRRSSVKTRFFNLPLKYQLSIIFTAIVLVFVGVLLFSFVMYYRIQTDYWYERTNQELQLIVSGVENQCKGIDKISYSMVEDRELQDTLLHIASENPGSRVSYADESVLMDKVRDYTFKDSAILTVGIITPRTVQYYSRNIQRAYSGKSLAFIEEYGQKFDGRSSWAVLQPEQDGVGCIRAFKSVKPFGIQNLGTLFIEANVSALFQQGEPEHNRRESLLVLDRSTLQTVFSSYEGEQSFARLLQGDSGFGRTRVAGEKYLYSYQLSGYTDWYFLGLTRFDDMFAETFVLQYVLLSICILIYVGGLFLTIRFIGVIISPLEKLTLRMKQVGQGEFHVSEEALAPRKGKTSEIRSLEFDFDRMVHEIDSLIYESYSKELQLRDYELRSLQLEMNPHFLYNTLESIKWKARVCGQTDIVVMANSLGKLLRGVLRQSRPEISLEEELTLLGHYMAIQAIRYEDRLRFESSVQAITAGILVPKLLLQPLVENAIVYGLEQTAKICTVKLMIRQRGERLHLLIKDDGAGMERDFVRRLQQGEIEPRGFGIGIKNIRERLRLLYGDKGKMRVMSRPGIGTVVCISLPLRSKEEESDGGQDDFDIGR</sequence>
<evidence type="ECO:0000256" key="8">
    <source>
        <dbReference type="SAM" id="Phobius"/>
    </source>
</evidence>
<accession>A0A926E4Q2</accession>
<feature type="domain" description="HAMP" evidence="10">
    <location>
        <begin position="315"/>
        <end position="372"/>
    </location>
</feature>
<dbReference type="InterPro" id="IPR010559">
    <property type="entry name" value="Sig_transdc_His_kin_internal"/>
</dbReference>
<evidence type="ECO:0000313" key="11">
    <source>
        <dbReference type="EMBL" id="MBC8559518.1"/>
    </source>
</evidence>
<evidence type="ECO:0000256" key="5">
    <source>
        <dbReference type="ARBA" id="ARBA00022679"/>
    </source>
</evidence>
<evidence type="ECO:0000256" key="7">
    <source>
        <dbReference type="ARBA" id="ARBA00023012"/>
    </source>
</evidence>
<dbReference type="InterPro" id="IPR036890">
    <property type="entry name" value="HATPase_C_sf"/>
</dbReference>
<dbReference type="PROSITE" id="PS50109">
    <property type="entry name" value="HIS_KIN"/>
    <property type="match status" value="1"/>
</dbReference>
<dbReference type="AlphaFoldDB" id="A0A926E4Q2"/>
<dbReference type="InterPro" id="IPR003660">
    <property type="entry name" value="HAMP_dom"/>
</dbReference>
<dbReference type="EMBL" id="JACRSV010000001">
    <property type="protein sequence ID" value="MBC8559518.1"/>
    <property type="molecule type" value="Genomic_DNA"/>
</dbReference>
<keyword evidence="8" id="KW-0812">Transmembrane</keyword>
<proteinExistence type="predicted"/>
<keyword evidence="5" id="KW-0808">Transferase</keyword>
<evidence type="ECO:0000313" key="12">
    <source>
        <dbReference type="Proteomes" id="UP000610760"/>
    </source>
</evidence>
<evidence type="ECO:0000259" key="10">
    <source>
        <dbReference type="PROSITE" id="PS50885"/>
    </source>
</evidence>
<keyword evidence="8" id="KW-1133">Transmembrane helix</keyword>
<dbReference type="InterPro" id="IPR004358">
    <property type="entry name" value="Sig_transdc_His_kin-like_C"/>
</dbReference>
<dbReference type="Gene3D" id="6.10.340.10">
    <property type="match status" value="1"/>
</dbReference>
<comment type="subcellular location">
    <subcellularLocation>
        <location evidence="2">Membrane</location>
    </subcellularLocation>
</comment>
<gene>
    <name evidence="11" type="ORF">H8710_05460</name>
</gene>
<keyword evidence="7" id="KW-0902">Two-component regulatory system</keyword>
<keyword evidence="4" id="KW-0597">Phosphoprotein</keyword>
<feature type="domain" description="Histidine kinase" evidence="9">
    <location>
        <begin position="482"/>
        <end position="585"/>
    </location>
</feature>
<evidence type="ECO:0000256" key="3">
    <source>
        <dbReference type="ARBA" id="ARBA00012438"/>
    </source>
</evidence>
<feature type="transmembrane region" description="Helical" evidence="8">
    <location>
        <begin position="21"/>
        <end position="44"/>
    </location>
</feature>
<dbReference type="PROSITE" id="PS50885">
    <property type="entry name" value="HAMP"/>
    <property type="match status" value="1"/>
</dbReference>
<dbReference type="PANTHER" id="PTHR34220:SF7">
    <property type="entry name" value="SENSOR HISTIDINE KINASE YPDA"/>
    <property type="match status" value="1"/>
</dbReference>
<dbReference type="CDD" id="cd06225">
    <property type="entry name" value="HAMP"/>
    <property type="match status" value="1"/>
</dbReference>
<keyword evidence="8" id="KW-0472">Membrane</keyword>
<dbReference type="InterPro" id="IPR005467">
    <property type="entry name" value="His_kinase_dom"/>
</dbReference>
<name>A0A926E4Q2_9FIRM</name>
<dbReference type="EC" id="2.7.13.3" evidence="3"/>
<keyword evidence="6 11" id="KW-0418">Kinase</keyword>